<proteinExistence type="predicted"/>
<feature type="compositionally biased region" description="Low complexity" evidence="1">
    <location>
        <begin position="52"/>
        <end position="63"/>
    </location>
</feature>
<dbReference type="EMBL" id="OZ035835">
    <property type="protein sequence ID" value="CAL1577308.1"/>
    <property type="molecule type" value="Genomic_DNA"/>
</dbReference>
<sequence>MRERQQMASRPFTPVAVELKVGEDQEEMTSPAFAPKSSSVYPVTVALLLPQSSHNSSSVHNSSAMPRKAEESSAAHLPPPLLPVVLLLLRLFHLPLFTLASSEPTAPIRTDQFHIRCFNEPYLFPIVGLMHFGRRGKRAPGCSDGSIEEHSR</sequence>
<evidence type="ECO:0000256" key="1">
    <source>
        <dbReference type="SAM" id="MobiDB-lite"/>
    </source>
</evidence>
<accession>A0AAV2JKP6</accession>
<reference evidence="2 3" key="1">
    <citation type="submission" date="2024-04" db="EMBL/GenBank/DDBJ databases">
        <authorList>
            <person name="Waldvogel A.-M."/>
            <person name="Schoenle A."/>
        </authorList>
    </citation>
    <scope>NUCLEOTIDE SEQUENCE [LARGE SCALE GENOMIC DNA]</scope>
</reference>
<gene>
    <name evidence="2" type="ORF">KC01_LOCUS8678</name>
</gene>
<protein>
    <submittedName>
        <fullName evidence="2">Uncharacterized protein</fullName>
    </submittedName>
</protein>
<keyword evidence="3" id="KW-1185">Reference proteome</keyword>
<name>A0AAV2JKP6_KNICA</name>
<dbReference type="Proteomes" id="UP001497482">
    <property type="component" value="Chromosome 13"/>
</dbReference>
<organism evidence="2 3">
    <name type="scientific">Knipowitschia caucasica</name>
    <name type="common">Caucasian dwarf goby</name>
    <name type="synonym">Pomatoschistus caucasicus</name>
    <dbReference type="NCBI Taxonomy" id="637954"/>
    <lineage>
        <taxon>Eukaryota</taxon>
        <taxon>Metazoa</taxon>
        <taxon>Chordata</taxon>
        <taxon>Craniata</taxon>
        <taxon>Vertebrata</taxon>
        <taxon>Euteleostomi</taxon>
        <taxon>Actinopterygii</taxon>
        <taxon>Neopterygii</taxon>
        <taxon>Teleostei</taxon>
        <taxon>Neoteleostei</taxon>
        <taxon>Acanthomorphata</taxon>
        <taxon>Gobiaria</taxon>
        <taxon>Gobiiformes</taxon>
        <taxon>Gobioidei</taxon>
        <taxon>Gobiidae</taxon>
        <taxon>Gobiinae</taxon>
        <taxon>Knipowitschia</taxon>
    </lineage>
</organism>
<dbReference type="AlphaFoldDB" id="A0AAV2JKP6"/>
<evidence type="ECO:0000313" key="3">
    <source>
        <dbReference type="Proteomes" id="UP001497482"/>
    </source>
</evidence>
<evidence type="ECO:0000313" key="2">
    <source>
        <dbReference type="EMBL" id="CAL1577308.1"/>
    </source>
</evidence>
<feature type="region of interest" description="Disordered" evidence="1">
    <location>
        <begin position="52"/>
        <end position="75"/>
    </location>
</feature>